<name>C7MAX6_BRAFD</name>
<dbReference type="InterPro" id="IPR007569">
    <property type="entry name" value="DUF559"/>
</dbReference>
<organism evidence="2 3">
    <name type="scientific">Brachybacterium faecium (strain ATCC 43885 / DSM 4810 / JCM 11609 / LMG 19847 / NBRC 14762 / NCIMB 9860 / 6-10)</name>
    <dbReference type="NCBI Taxonomy" id="446465"/>
    <lineage>
        <taxon>Bacteria</taxon>
        <taxon>Bacillati</taxon>
        <taxon>Actinomycetota</taxon>
        <taxon>Actinomycetes</taxon>
        <taxon>Micrococcales</taxon>
        <taxon>Dermabacteraceae</taxon>
        <taxon>Brachybacterium</taxon>
    </lineage>
</organism>
<evidence type="ECO:0000313" key="3">
    <source>
        <dbReference type="Proteomes" id="UP000001919"/>
    </source>
</evidence>
<proteinExistence type="predicted"/>
<gene>
    <name evidence="2" type="ordered locus">Bfae_31030</name>
</gene>
<dbReference type="STRING" id="446465.Bfae_31030"/>
<dbReference type="Pfam" id="PF04480">
    <property type="entry name" value="DUF559"/>
    <property type="match status" value="1"/>
</dbReference>
<dbReference type="Gene3D" id="3.40.960.10">
    <property type="entry name" value="VSR Endonuclease"/>
    <property type="match status" value="1"/>
</dbReference>
<sequence length="291" mass="32108">MHARRLASDEFREAVPGFCTPAAAPATLELAARTLQRKVLPGAVISHASAAELLGIPLPREHEYSASKTVHCSLPHDRRRRPGRGIHVHNSTDASTMRLRGIVVSGPVQLLCELAKDLGHDQLVACCDHLVGPASRARPALSLARLRALVADAGPRYRIAAVRAAVADARERVESPKETQTRLLLRRAGFAEPEVNRTLRAPGSDETFRLDLSYPALRVAIEYDGIWHSTDRSRHRRDRRKDDVLHQLGWRVVRLADSDLLSPRHLLDRLVSLGAPGQPGIVPGYHRVLNP</sequence>
<keyword evidence="3" id="KW-1185">Reference proteome</keyword>
<dbReference type="EMBL" id="CP001643">
    <property type="protein sequence ID" value="ACU86863.1"/>
    <property type="molecule type" value="Genomic_DNA"/>
</dbReference>
<evidence type="ECO:0000259" key="1">
    <source>
        <dbReference type="Pfam" id="PF04480"/>
    </source>
</evidence>
<dbReference type="eggNOG" id="COG2852">
    <property type="taxonomic scope" value="Bacteria"/>
</dbReference>
<dbReference type="PATRIC" id="fig|446465.5.peg.3071"/>
<feature type="domain" description="DUF559" evidence="1">
    <location>
        <begin position="210"/>
        <end position="261"/>
    </location>
</feature>
<dbReference type="Proteomes" id="UP000001919">
    <property type="component" value="Chromosome"/>
</dbReference>
<reference evidence="2 3" key="1">
    <citation type="journal article" date="2009" name="Stand. Genomic Sci.">
        <title>Complete genome sequence of Brachybacterium faecium type strain (Schefferle 6-10).</title>
        <authorList>
            <person name="Lapidus A."/>
            <person name="Pukall R."/>
            <person name="Labuttii K."/>
            <person name="Copeland A."/>
            <person name="Del Rio T.G."/>
            <person name="Nolan M."/>
            <person name="Chen F."/>
            <person name="Lucas S."/>
            <person name="Tice H."/>
            <person name="Cheng J.F."/>
            <person name="Bruce D."/>
            <person name="Goodwin L."/>
            <person name="Pitluck S."/>
            <person name="Rohde M."/>
            <person name="Goker M."/>
            <person name="Pati A."/>
            <person name="Ivanova N."/>
            <person name="Mavrommatis K."/>
            <person name="Chen A."/>
            <person name="Palaniappan K."/>
            <person name="D'haeseleer P."/>
            <person name="Chain P."/>
            <person name="Bristow J."/>
            <person name="Eisen J.A."/>
            <person name="Markowitz V."/>
            <person name="Hugenholtz P."/>
            <person name="Kyrpides N.C."/>
            <person name="Klenk H.P."/>
        </authorList>
    </citation>
    <scope>NUCLEOTIDE SEQUENCE [LARGE SCALE GENOMIC DNA]</scope>
    <source>
        <strain evidence="3">ATCC 43885 / DSM 4810 / JCM 11609 / LMG 19847 / NBRC 14762 / NCIMB 9860 / 6-10</strain>
    </source>
</reference>
<dbReference type="HOGENOM" id="CLU_052626_5_1_11"/>
<dbReference type="AlphaFoldDB" id="C7MAX6"/>
<dbReference type="SUPFAM" id="SSF52980">
    <property type="entry name" value="Restriction endonuclease-like"/>
    <property type="match status" value="1"/>
</dbReference>
<dbReference type="KEGG" id="bfa:Bfae_31030"/>
<accession>C7MAX6</accession>
<protein>
    <recommendedName>
        <fullName evidence="1">DUF559 domain-containing protein</fullName>
    </recommendedName>
</protein>
<evidence type="ECO:0000313" key="2">
    <source>
        <dbReference type="EMBL" id="ACU86863.1"/>
    </source>
</evidence>
<dbReference type="InterPro" id="IPR011335">
    <property type="entry name" value="Restrct_endonuc-II-like"/>
</dbReference>
<dbReference type="OrthoDB" id="3173471at2"/>